<proteinExistence type="inferred from homology"/>
<dbReference type="InterPro" id="IPR040191">
    <property type="entry name" value="UTP10"/>
</dbReference>
<evidence type="ECO:0000256" key="5">
    <source>
        <dbReference type="ARBA" id="ARBA00023242"/>
    </source>
</evidence>
<evidence type="ECO:0000313" key="10">
    <source>
        <dbReference type="Proteomes" id="UP000597762"/>
    </source>
</evidence>
<dbReference type="Pfam" id="PF08146">
    <property type="entry name" value="BP28CT"/>
    <property type="match status" value="1"/>
</dbReference>
<comment type="caution">
    <text evidence="9">The sequence shown here is derived from an EMBL/GenBank/DDBJ whole genome shotgun (WGS) entry which is preliminary data.</text>
</comment>
<evidence type="ECO:0000256" key="1">
    <source>
        <dbReference type="ARBA" id="ARBA00004604"/>
    </source>
</evidence>
<evidence type="ECO:0000256" key="2">
    <source>
        <dbReference type="ARBA" id="ARBA00010559"/>
    </source>
</evidence>
<dbReference type="GO" id="GO:0030686">
    <property type="term" value="C:90S preribosome"/>
    <property type="evidence" value="ECO:0007669"/>
    <property type="project" value="TreeGrafter"/>
</dbReference>
<keyword evidence="5 7" id="KW-0539">Nucleus</keyword>
<protein>
    <recommendedName>
        <fullName evidence="7">HEAT repeat-containing protein 1</fullName>
    </recommendedName>
</protein>
<comment type="similarity">
    <text evidence="2 7">Belongs to the HEATR1/UTP10 family.</text>
</comment>
<dbReference type="SMART" id="SM01036">
    <property type="entry name" value="BP28CT"/>
    <property type="match status" value="1"/>
</dbReference>
<feature type="domain" description="BP28 C-terminal" evidence="8">
    <location>
        <begin position="1857"/>
        <end position="2005"/>
    </location>
</feature>
<dbReference type="GO" id="GO:0032040">
    <property type="term" value="C:small-subunit processome"/>
    <property type="evidence" value="ECO:0007669"/>
    <property type="project" value="TreeGrafter"/>
</dbReference>
<keyword evidence="3 7" id="KW-0690">Ribosome biogenesis</keyword>
<comment type="subcellular location">
    <subcellularLocation>
        <location evidence="1 7">Nucleus</location>
        <location evidence="1 7">Nucleolus</location>
    </subcellularLocation>
</comment>
<dbReference type="GO" id="GO:0000462">
    <property type="term" value="P:maturation of SSU-rRNA from tricistronic rRNA transcript (SSU-rRNA, 5.8S rRNA, LSU-rRNA)"/>
    <property type="evidence" value="ECO:0007669"/>
    <property type="project" value="TreeGrafter"/>
</dbReference>
<dbReference type="InterPro" id="IPR022125">
    <property type="entry name" value="U3snoRNP10_N"/>
</dbReference>
<evidence type="ECO:0000256" key="7">
    <source>
        <dbReference type="RuleBase" id="RU367065"/>
    </source>
</evidence>
<dbReference type="OrthoDB" id="31183at2759"/>
<dbReference type="PANTHER" id="PTHR13457:SF1">
    <property type="entry name" value="HEAT REPEAT-CONTAINING PROTEIN 1"/>
    <property type="match status" value="1"/>
</dbReference>
<evidence type="ECO:0000313" key="9">
    <source>
        <dbReference type="EMBL" id="CAE1245195.1"/>
    </source>
</evidence>
<dbReference type="Proteomes" id="UP000597762">
    <property type="component" value="Unassembled WGS sequence"/>
</dbReference>
<keyword evidence="6 7" id="KW-0687">Ribonucleoprotein</keyword>
<accession>A0A812BW38</accession>
<evidence type="ECO:0000256" key="6">
    <source>
        <dbReference type="ARBA" id="ARBA00023274"/>
    </source>
</evidence>
<dbReference type="GO" id="GO:0045943">
    <property type="term" value="P:positive regulation of transcription by RNA polymerase I"/>
    <property type="evidence" value="ECO:0007669"/>
    <property type="project" value="TreeGrafter"/>
</dbReference>
<reference evidence="9" key="1">
    <citation type="submission" date="2021-01" db="EMBL/GenBank/DDBJ databases">
        <authorList>
            <person name="Li R."/>
            <person name="Bekaert M."/>
        </authorList>
    </citation>
    <scope>NUCLEOTIDE SEQUENCE</scope>
    <source>
        <strain evidence="9">Farmed</strain>
    </source>
</reference>
<dbReference type="PANTHER" id="PTHR13457">
    <property type="entry name" value="BAP28"/>
    <property type="match status" value="1"/>
</dbReference>
<dbReference type="InterPro" id="IPR016024">
    <property type="entry name" value="ARM-type_fold"/>
</dbReference>
<keyword evidence="10" id="KW-1185">Reference proteome</keyword>
<name>A0A812BW38_ACAPH</name>
<evidence type="ECO:0000256" key="3">
    <source>
        <dbReference type="ARBA" id="ARBA00022517"/>
    </source>
</evidence>
<dbReference type="SUPFAM" id="SSF48371">
    <property type="entry name" value="ARM repeat"/>
    <property type="match status" value="2"/>
</dbReference>
<sequence length="2135" mass="244539">MFSFFYTSSLDINRCGKLGRFLDVGYSPSRFTMTSLQRQLERLRLPQTKVIQSYDQKKKVSLLFDKGEAANIEKKAFYEIGVNGLNELQNFDKVFMEFESDLFTEASIQVNRSVQAQEVNDKLNAVIKRFLLCVSPYCLLKPAQKTLEWLLQRFDIHLYNPNDLMKCVLPYHEDKLFIRVVQLLDLQNDDRWKWLLSLQKDGDHLPRQAVINHCVSDLNFLLFIQNMVSDYVQEFSKSPPVEPRLRHVFVFYTQVVCGILNTQELSEKLTGVVIPFMGEGLRGKFTDYRSSSLMILGIILTHCKLTAAVLKSFLVTLTKYTVNYPDTFEEALCCIILIFQTQNIKKLKRRFCKYLVAYPQFVVVLEKLGKQFKLDPFLVAFFHHLVPYALGNSSSAVTSGSSEDDLNISCSQYKKVLHNMLLYIPMETSTSFNVASCVLQAYIKQCSELTDSNNFQLICGIIRLLESKHALALDESVQMCLKNESCPKVKEAVFSLLNSSLESARFKMLPDLGVSLTFGLHHPEAEVRIQAINFLVKQKFNVAEDSTFYEETLLMRLKDDSPDVVLTVLKAGKILWTLMDHRKLFSTLVEILIASDTKQNWQTLDLSAVNVLITCPDQKMYPDILVSLFPFLIVMSTSDIPLLESVLKSKFATANSLSSDLCDSKSAKDVIAQVIIKKVNASPHNERLSLMASIFNSLPNHSSRKPIYLCFLLNVFFEIYEQQNKLSKLSYELCLLVLNHLKKILHKKSEIQKDMKKKLMPWAQHFSTDQFRKQHCAKFLGDWISSLKIIDSLKIGGTFWEYRNDGSIEDVCIQLIIHLFGLLVKISSKYEEFQKSEQKLVNIFLGEMLHHDVFDKFLCFLWTSDTQDHTVTIINQLQLSALKTGYIWIKSVAPNYVRKWMLSPVPVMVSMIVALGSKMDMVRHAAASVLPVVYPQGHRKELPYHFFLKKLIANLNRIKSNSDLSKVISEIMLNEESDDSDTEKSKDISSRKQAIKDIFDVIILEATPSYIINSILNAFREFNSIELVTQLTPLLSRLLGLAKKNALTKSQLQSLQCLLERFDKDIACHLTVSTCTLQLFCKAMSINQSGTVEPQETQIQELAIKQVDKEFYMNLPNDESQQKVISCLFNAWVEATTMSTPELIRKSLKHFPMKSSYLEAELNIFEKTPIYSTVRENKRIQKLTDLKEGNELDSLQWQRVTIVLEILQNKKKLSKPGILLPICFKLLSRVMELEENNSAEYLKQLLLSCICNLSGRMIGDPCLLAELQSSKFNMELIVKCIRSSSSPQTHHHALLLLTVAAKINPELLLHNVMAVFTFVGGTMVRQDDTYTFNMIYRTLETVIPPLLAACEERAKTSQQEIGTVDDVVVMVLKVFVDAFPHIPSHRRVMLFPELTRIIGQGKHLWCLLLLLIEHFVVHGSTKSHTENPETNDGLPLELEFCLSLSVQFPPEQQLDAIYNSILYLSKLPPTTKQGTMKVKPPLPEKLSQWRSADVEIFNINHHTNKRLWHFKYATINFFVSLLSSTDFISQITTTSETVLQDNYQKLLETILHYLSNVSKMTEMRQDPEPARFWKMLRNQVSNLLDKVCSLLPDNVFIEVVSTLVNHKLTTVQRKSLELLNSKLQQFTDDLHEDILQLLLPLVKKLTDIVETKLLIEHSVDETNIMIGQTALFSLKLLCRRLAGRGVKEFNHTLSVATAVLKQRQDSVQLVACSVLCIGEVCSAPVNDAFLLKQFSLTMPSVITLFKNTDFLLGNSLLLLSTVTMVHRIVEHKSVFLSPYLSDILQYICFLSSLESLDIQNLVQRLKAVRSIVAMSIPSRVLIPTVSENYSIFLAEKTNCLPCLMTILSEHIANKMNKDDVISFLEELQQFFFICLDFRLDSNEVDKENLELIESEVITAIINTVMKLSEAKFKPMFLKFYDWATTDERKPLRVLVFYRLADSLAGSLRSLFPMFAGHIVKHMAHVLDHNHKDKNPSLKWKKHTSTLLTYIFDCAHKCFLYDTDGFVNKERFEVLMQPLVDQFENVHGRKYTERVISHLVPCLGQLAVATHDDILWKSLNYQVLLKTKHTEKEVRLASLAMLNELQQKLGEAYSTLLPETVPFLAELMEDEEVEKQCQMLISEMEKTFGESLQKYF</sequence>
<dbReference type="EMBL" id="CAHIKZ030000921">
    <property type="protein sequence ID" value="CAE1245195.1"/>
    <property type="molecule type" value="Genomic_DNA"/>
</dbReference>
<organism evidence="9 10">
    <name type="scientific">Acanthosepion pharaonis</name>
    <name type="common">Pharaoh cuttlefish</name>
    <name type="synonym">Sepia pharaonis</name>
    <dbReference type="NCBI Taxonomy" id="158019"/>
    <lineage>
        <taxon>Eukaryota</taxon>
        <taxon>Metazoa</taxon>
        <taxon>Spiralia</taxon>
        <taxon>Lophotrochozoa</taxon>
        <taxon>Mollusca</taxon>
        <taxon>Cephalopoda</taxon>
        <taxon>Coleoidea</taxon>
        <taxon>Decapodiformes</taxon>
        <taxon>Sepiida</taxon>
        <taxon>Sepiina</taxon>
        <taxon>Sepiidae</taxon>
        <taxon>Acanthosepion</taxon>
    </lineage>
</organism>
<gene>
    <name evidence="9" type="ORF">SPHA_24622</name>
</gene>
<dbReference type="Pfam" id="PF23243">
    <property type="entry name" value="HEAT_HEATR1"/>
    <property type="match status" value="1"/>
</dbReference>
<dbReference type="InterPro" id="IPR056473">
    <property type="entry name" value="HEAT_Utp10/HEAT1"/>
</dbReference>
<evidence type="ECO:0000256" key="4">
    <source>
        <dbReference type="ARBA" id="ARBA00022552"/>
    </source>
</evidence>
<dbReference type="InterPro" id="IPR012954">
    <property type="entry name" value="BP28_C_dom"/>
</dbReference>
<comment type="function">
    <text evidence="7">Involved in nucleolar processing of pre-18S ribosomal RNA.</text>
</comment>
<dbReference type="Pfam" id="PF12397">
    <property type="entry name" value="U3snoRNP10"/>
    <property type="match status" value="1"/>
</dbReference>
<dbReference type="GO" id="GO:0030515">
    <property type="term" value="F:snoRNA binding"/>
    <property type="evidence" value="ECO:0007669"/>
    <property type="project" value="TreeGrafter"/>
</dbReference>
<dbReference type="GO" id="GO:0034455">
    <property type="term" value="C:t-UTP complex"/>
    <property type="evidence" value="ECO:0007669"/>
    <property type="project" value="TreeGrafter"/>
</dbReference>
<keyword evidence="4 7" id="KW-0698">rRNA processing</keyword>
<evidence type="ECO:0000259" key="8">
    <source>
        <dbReference type="SMART" id="SM01036"/>
    </source>
</evidence>